<dbReference type="InterPro" id="IPR009057">
    <property type="entry name" value="Homeodomain-like_sf"/>
</dbReference>
<proteinExistence type="predicted"/>
<dbReference type="Pfam" id="PF00440">
    <property type="entry name" value="TetR_N"/>
    <property type="match status" value="1"/>
</dbReference>
<dbReference type="Proteomes" id="UP000271587">
    <property type="component" value="Chromosome"/>
</dbReference>
<evidence type="ECO:0000313" key="6">
    <source>
        <dbReference type="EMBL" id="AZA11532.1"/>
    </source>
</evidence>
<accession>A0A3G6J0P6</accession>
<evidence type="ECO:0000256" key="3">
    <source>
        <dbReference type="ARBA" id="ARBA00023163"/>
    </source>
</evidence>
<evidence type="ECO:0000256" key="4">
    <source>
        <dbReference type="PROSITE-ProRule" id="PRU00335"/>
    </source>
</evidence>
<dbReference type="SUPFAM" id="SSF46689">
    <property type="entry name" value="Homeodomain-like"/>
    <property type="match status" value="1"/>
</dbReference>
<evidence type="ECO:0000259" key="5">
    <source>
        <dbReference type="PROSITE" id="PS50977"/>
    </source>
</evidence>
<evidence type="ECO:0000256" key="1">
    <source>
        <dbReference type="ARBA" id="ARBA00023015"/>
    </source>
</evidence>
<dbReference type="PANTHER" id="PTHR30055">
    <property type="entry name" value="HTH-TYPE TRANSCRIPTIONAL REGULATOR RUTR"/>
    <property type="match status" value="1"/>
</dbReference>
<organism evidence="6 7">
    <name type="scientific">Corynebacterium gerontici</name>
    <dbReference type="NCBI Taxonomy" id="2079234"/>
    <lineage>
        <taxon>Bacteria</taxon>
        <taxon>Bacillati</taxon>
        <taxon>Actinomycetota</taxon>
        <taxon>Actinomycetes</taxon>
        <taxon>Mycobacteriales</taxon>
        <taxon>Corynebacteriaceae</taxon>
        <taxon>Corynebacterium</taxon>
    </lineage>
</organism>
<keyword evidence="1" id="KW-0805">Transcription regulation</keyword>
<dbReference type="Gene3D" id="1.10.357.10">
    <property type="entry name" value="Tetracycline Repressor, domain 2"/>
    <property type="match status" value="1"/>
</dbReference>
<dbReference type="InterPro" id="IPR001647">
    <property type="entry name" value="HTH_TetR"/>
</dbReference>
<dbReference type="SUPFAM" id="SSF48498">
    <property type="entry name" value="Tetracyclin repressor-like, C-terminal domain"/>
    <property type="match status" value="1"/>
</dbReference>
<evidence type="ECO:0000313" key="7">
    <source>
        <dbReference type="Proteomes" id="UP000271587"/>
    </source>
</evidence>
<feature type="domain" description="HTH tetR-type" evidence="5">
    <location>
        <begin position="1"/>
        <end position="45"/>
    </location>
</feature>
<name>A0A3G6J0P6_9CORY</name>
<reference evidence="6 7" key="1">
    <citation type="submission" date="2018-11" db="EMBL/GenBank/DDBJ databases">
        <authorList>
            <person name="Kleinhagauer T."/>
            <person name="Glaeser S.P."/>
            <person name="Spergser J."/>
            <person name="Ruckert C."/>
            <person name="Kaempfer P."/>
            <person name="Busse H.-J."/>
        </authorList>
    </citation>
    <scope>NUCLEOTIDE SEQUENCE [LARGE SCALE GENOMIC DNA]</scope>
    <source>
        <strain evidence="6 7">W8</strain>
    </source>
</reference>
<dbReference type="PANTHER" id="PTHR30055:SF234">
    <property type="entry name" value="HTH-TYPE TRANSCRIPTIONAL REGULATOR BETI"/>
    <property type="match status" value="1"/>
</dbReference>
<dbReference type="EMBL" id="CP033897">
    <property type="protein sequence ID" value="AZA11532.1"/>
    <property type="molecule type" value="Genomic_DNA"/>
</dbReference>
<dbReference type="PROSITE" id="PS50977">
    <property type="entry name" value="HTH_TETR_2"/>
    <property type="match status" value="1"/>
</dbReference>
<keyword evidence="7" id="KW-1185">Reference proteome</keyword>
<dbReference type="GO" id="GO:0000976">
    <property type="term" value="F:transcription cis-regulatory region binding"/>
    <property type="evidence" value="ECO:0007669"/>
    <property type="project" value="TreeGrafter"/>
</dbReference>
<dbReference type="InterPro" id="IPR036271">
    <property type="entry name" value="Tet_transcr_reg_TetR-rel_C_sf"/>
</dbReference>
<dbReference type="KEGG" id="cgk:CGERO_06125"/>
<sequence>MRHGDAMTLESVAKRAGVGIATVYRNFPTREDLVRHIMADIVEQALDDLEHILQHPPQNLTQANEVIQQLVSLIDGVGLNIVIPTLLNPDEAALSEGYAQARSRLLDMLLLVASQLKACGAVHPSIEAIDFYNGIARLVDHQARSAHGSLGSNHQDLLNIFLAGCRHGVSTGSPEGFPQ</sequence>
<gene>
    <name evidence="6" type="ORF">CGERO_06125</name>
</gene>
<evidence type="ECO:0000256" key="2">
    <source>
        <dbReference type="ARBA" id="ARBA00023125"/>
    </source>
</evidence>
<dbReference type="AlphaFoldDB" id="A0A3G6J0P6"/>
<dbReference type="InterPro" id="IPR050109">
    <property type="entry name" value="HTH-type_TetR-like_transc_reg"/>
</dbReference>
<dbReference type="GO" id="GO:0003700">
    <property type="term" value="F:DNA-binding transcription factor activity"/>
    <property type="evidence" value="ECO:0007669"/>
    <property type="project" value="TreeGrafter"/>
</dbReference>
<protein>
    <submittedName>
        <fullName evidence="6">Transcriptional regulator, TetR family</fullName>
    </submittedName>
</protein>
<feature type="DNA-binding region" description="H-T-H motif" evidence="4">
    <location>
        <begin position="8"/>
        <end position="27"/>
    </location>
</feature>
<keyword evidence="2 4" id="KW-0238">DNA-binding</keyword>
<keyword evidence="3" id="KW-0804">Transcription</keyword>